<evidence type="ECO:0000313" key="8">
    <source>
        <dbReference type="EMBL" id="ALS98149.1"/>
    </source>
</evidence>
<evidence type="ECO:0000256" key="6">
    <source>
        <dbReference type="HAMAP-Rule" id="MF_01899"/>
    </source>
</evidence>
<dbReference type="GO" id="GO:0003676">
    <property type="term" value="F:nucleic acid binding"/>
    <property type="evidence" value="ECO:0007669"/>
    <property type="project" value="InterPro"/>
</dbReference>
<evidence type="ECO:0000256" key="1">
    <source>
        <dbReference type="ARBA" id="ARBA00022490"/>
    </source>
</evidence>
<protein>
    <recommendedName>
        <fullName evidence="6">Ribonuclease D</fullName>
        <shortName evidence="6">RNase D</shortName>
        <ecNumber evidence="6">3.1.13.5</ecNumber>
    </recommendedName>
</protein>
<keyword evidence="1 6" id="KW-0963">Cytoplasm</keyword>
<reference evidence="8 9" key="1">
    <citation type="submission" date="2015-12" db="EMBL/GenBank/DDBJ databases">
        <title>Complete genome of Lacimicrobium alkaliphilum KCTC 32984.</title>
        <authorList>
            <person name="Kim S.-G."/>
            <person name="Lee Y.-J."/>
        </authorList>
    </citation>
    <scope>NUCLEOTIDE SEQUENCE [LARGE SCALE GENOMIC DNA]</scope>
    <source>
        <strain evidence="8 9">YelD216</strain>
    </source>
</reference>
<evidence type="ECO:0000256" key="2">
    <source>
        <dbReference type="ARBA" id="ARBA00022694"/>
    </source>
</evidence>
<dbReference type="GO" id="GO:0042780">
    <property type="term" value="P:tRNA 3'-end processing"/>
    <property type="evidence" value="ECO:0007669"/>
    <property type="project" value="UniProtKB-UniRule"/>
</dbReference>
<keyword evidence="3 6" id="KW-0540">Nuclease</keyword>
<dbReference type="SMART" id="SM00341">
    <property type="entry name" value="HRDC"/>
    <property type="match status" value="1"/>
</dbReference>
<dbReference type="GO" id="GO:0008408">
    <property type="term" value="F:3'-5' exonuclease activity"/>
    <property type="evidence" value="ECO:0007669"/>
    <property type="project" value="InterPro"/>
</dbReference>
<dbReference type="Proteomes" id="UP000068447">
    <property type="component" value="Chromosome"/>
</dbReference>
<dbReference type="InterPro" id="IPR012337">
    <property type="entry name" value="RNaseH-like_sf"/>
</dbReference>
<accession>A0A0U3B906</accession>
<dbReference type="InterPro" id="IPR051086">
    <property type="entry name" value="RNase_D-like"/>
</dbReference>
<dbReference type="InterPro" id="IPR048579">
    <property type="entry name" value="RNAseD_HRDC_C"/>
</dbReference>
<dbReference type="InterPro" id="IPR006292">
    <property type="entry name" value="RNase_D"/>
</dbReference>
<dbReference type="Pfam" id="PF00570">
    <property type="entry name" value="HRDC"/>
    <property type="match status" value="1"/>
</dbReference>
<dbReference type="GO" id="GO:0000166">
    <property type="term" value="F:nucleotide binding"/>
    <property type="evidence" value="ECO:0007669"/>
    <property type="project" value="InterPro"/>
</dbReference>
<comment type="function">
    <text evidence="6">Exonuclease involved in the 3' processing of various precursor tRNAs. Initiates hydrolysis at the 3'-terminus of an RNA molecule and releases 5'-mononucleotides.</text>
</comment>
<dbReference type="InterPro" id="IPR044876">
    <property type="entry name" value="HRDC_dom_sf"/>
</dbReference>
<dbReference type="GO" id="GO:0005737">
    <property type="term" value="C:cytoplasm"/>
    <property type="evidence" value="ECO:0007669"/>
    <property type="project" value="UniProtKB-SubCell"/>
</dbReference>
<dbReference type="EC" id="3.1.13.5" evidence="6"/>
<dbReference type="SUPFAM" id="SSF47819">
    <property type="entry name" value="HRDC-like"/>
    <property type="match status" value="2"/>
</dbReference>
<dbReference type="Pfam" id="PF01612">
    <property type="entry name" value="DNA_pol_A_exo1"/>
    <property type="match status" value="1"/>
</dbReference>
<dbReference type="Pfam" id="PF21293">
    <property type="entry name" value="RNAseD_HRDC_C"/>
    <property type="match status" value="1"/>
</dbReference>
<keyword evidence="9" id="KW-1185">Reference proteome</keyword>
<proteinExistence type="inferred from homology"/>
<dbReference type="SUPFAM" id="SSF53098">
    <property type="entry name" value="Ribonuclease H-like"/>
    <property type="match status" value="1"/>
</dbReference>
<dbReference type="PANTHER" id="PTHR47649:SF1">
    <property type="entry name" value="RIBONUCLEASE D"/>
    <property type="match status" value="1"/>
</dbReference>
<dbReference type="OrthoDB" id="9800549at2"/>
<dbReference type="Gene3D" id="3.30.420.10">
    <property type="entry name" value="Ribonuclease H-like superfamily/Ribonuclease H"/>
    <property type="match status" value="1"/>
</dbReference>
<dbReference type="CDD" id="cd06142">
    <property type="entry name" value="RNaseD_exo"/>
    <property type="match status" value="1"/>
</dbReference>
<dbReference type="InterPro" id="IPR036397">
    <property type="entry name" value="RNaseH_sf"/>
</dbReference>
<keyword evidence="4 6" id="KW-0378">Hydrolase</keyword>
<dbReference type="PROSITE" id="PS50967">
    <property type="entry name" value="HRDC"/>
    <property type="match status" value="1"/>
</dbReference>
<dbReference type="Gene3D" id="1.10.150.80">
    <property type="entry name" value="HRDC domain"/>
    <property type="match status" value="2"/>
</dbReference>
<dbReference type="NCBIfam" id="TIGR01388">
    <property type="entry name" value="rnd"/>
    <property type="match status" value="1"/>
</dbReference>
<dbReference type="InterPro" id="IPR002121">
    <property type="entry name" value="HRDC_dom"/>
</dbReference>
<keyword evidence="5 6" id="KW-0269">Exonuclease</keyword>
<dbReference type="SMART" id="SM00474">
    <property type="entry name" value="35EXOc"/>
    <property type="match status" value="1"/>
</dbReference>
<feature type="domain" description="HRDC" evidence="7">
    <location>
        <begin position="210"/>
        <end position="290"/>
    </location>
</feature>
<dbReference type="InterPro" id="IPR002562">
    <property type="entry name" value="3'-5'_exonuclease_dom"/>
</dbReference>
<dbReference type="GO" id="GO:0033890">
    <property type="term" value="F:ribonuclease D activity"/>
    <property type="evidence" value="ECO:0007669"/>
    <property type="project" value="UniProtKB-UniRule"/>
</dbReference>
<keyword evidence="2 6" id="KW-0819">tRNA processing</keyword>
<gene>
    <name evidence="6" type="primary">rnd</name>
    <name evidence="8" type="ORF">AT746_07675</name>
</gene>
<evidence type="ECO:0000256" key="3">
    <source>
        <dbReference type="ARBA" id="ARBA00022722"/>
    </source>
</evidence>
<dbReference type="InterPro" id="IPR010997">
    <property type="entry name" value="HRDC-like_sf"/>
</dbReference>
<dbReference type="AlphaFoldDB" id="A0A0U3B906"/>
<dbReference type="HAMAP" id="MF_01899">
    <property type="entry name" value="RNase_D"/>
    <property type="match status" value="1"/>
</dbReference>
<evidence type="ECO:0000259" key="7">
    <source>
        <dbReference type="PROSITE" id="PS50967"/>
    </source>
</evidence>
<comment type="cofactor">
    <cofactor evidence="6">
        <name>a divalent metal cation</name>
        <dbReference type="ChEBI" id="CHEBI:60240"/>
    </cofactor>
</comment>
<sequence>MQYQLIEKDQELADYCRQASQQPFVAVDTEFVRTRTLYPRLGLVQLYDGQQLALVDPVAISDLSPLKNLLTDEGIIKVLHACSEDLETFASALGVMPTRVFDTQVAAAMLNMGPSLGYARLVEEMSGVTLDKGESRTDWLARPLSPQQLHYAANDVLYLFDLYPQLAEQIEQQQKTAWVFAEVLQLIAKKQAELPLEYAYLTVKNNWQLKGRALAVLKELASWRLQTARKRDIALNFVLKEQAMLELARRQPGSKNALHGISDLMPQDIRRHGDSLLEVISQALALPPEHYPARVERLVEFPAYKKTSKALRDMCEKVALQNGLPIEMLGSKKQLNQLLKWLWFELDESKLMGLKPDLISGWREPLLKEGIERILPAC</sequence>
<organism evidence="8 9">
    <name type="scientific">Lacimicrobium alkaliphilum</name>
    <dbReference type="NCBI Taxonomy" id="1526571"/>
    <lineage>
        <taxon>Bacteria</taxon>
        <taxon>Pseudomonadati</taxon>
        <taxon>Pseudomonadota</taxon>
        <taxon>Gammaproteobacteria</taxon>
        <taxon>Alteromonadales</taxon>
        <taxon>Alteromonadaceae</taxon>
        <taxon>Lacimicrobium</taxon>
    </lineage>
</organism>
<dbReference type="PANTHER" id="PTHR47649">
    <property type="entry name" value="RIBONUCLEASE D"/>
    <property type="match status" value="1"/>
</dbReference>
<comment type="catalytic activity">
    <reaction evidence="6">
        <text>Exonucleolytic cleavage that removes extra residues from the 3'-terminus of tRNA to produce 5'-mononucleotides.</text>
        <dbReference type="EC" id="3.1.13.5"/>
    </reaction>
</comment>
<dbReference type="RefSeq" id="WP_062478654.1">
    <property type="nucleotide sequence ID" value="NZ_CP013650.1"/>
</dbReference>
<comment type="subcellular location">
    <subcellularLocation>
        <location evidence="6">Cytoplasm</location>
    </subcellularLocation>
</comment>
<evidence type="ECO:0000313" key="9">
    <source>
        <dbReference type="Proteomes" id="UP000068447"/>
    </source>
</evidence>
<dbReference type="KEGG" id="lal:AT746_07675"/>
<evidence type="ECO:0000256" key="4">
    <source>
        <dbReference type="ARBA" id="ARBA00022801"/>
    </source>
</evidence>
<comment type="similarity">
    <text evidence="6">Belongs to the RNase D family.</text>
</comment>
<evidence type="ECO:0000256" key="5">
    <source>
        <dbReference type="ARBA" id="ARBA00022839"/>
    </source>
</evidence>
<dbReference type="EMBL" id="CP013650">
    <property type="protein sequence ID" value="ALS98149.1"/>
    <property type="molecule type" value="Genomic_DNA"/>
</dbReference>
<name>A0A0U3B906_9ALTE</name>
<dbReference type="STRING" id="1526571.AT746_07675"/>